<dbReference type="InParanoid" id="A0A067PKK9"/>
<evidence type="ECO:0000256" key="1">
    <source>
        <dbReference type="SAM" id="MobiDB-lite"/>
    </source>
</evidence>
<dbReference type="EMBL" id="KL197725">
    <property type="protein sequence ID" value="KDQ55369.1"/>
    <property type="molecule type" value="Genomic_DNA"/>
</dbReference>
<dbReference type="Proteomes" id="UP000027265">
    <property type="component" value="Unassembled WGS sequence"/>
</dbReference>
<accession>A0A067PKK9</accession>
<name>A0A067PKK9_9AGAM</name>
<evidence type="ECO:0000313" key="3">
    <source>
        <dbReference type="Proteomes" id="UP000027265"/>
    </source>
</evidence>
<feature type="region of interest" description="Disordered" evidence="1">
    <location>
        <begin position="1"/>
        <end position="41"/>
    </location>
</feature>
<sequence length="165" mass="18211">MATDVPDEPAPPLPGPQEAPGFDTEEPEALPRSKAATSQDITPTSTVALEINTISSGSALDAPILPSSANARKYHCTSISSLRLTPPALLGSPQLAKFGHKDIVKMRLTLLFMTYVGDEWEARKRKEEYSPLLRKLKRDRRKEKLQRQKSLTAKKWSGSIALQCE</sequence>
<gene>
    <name evidence="2" type="ORF">JAAARDRAFT_195759</name>
</gene>
<reference evidence="3" key="1">
    <citation type="journal article" date="2014" name="Proc. Natl. Acad. Sci. U.S.A.">
        <title>Extensive sampling of basidiomycete genomes demonstrates inadequacy of the white-rot/brown-rot paradigm for wood decay fungi.</title>
        <authorList>
            <person name="Riley R."/>
            <person name="Salamov A.A."/>
            <person name="Brown D.W."/>
            <person name="Nagy L.G."/>
            <person name="Floudas D."/>
            <person name="Held B.W."/>
            <person name="Levasseur A."/>
            <person name="Lombard V."/>
            <person name="Morin E."/>
            <person name="Otillar R."/>
            <person name="Lindquist E.A."/>
            <person name="Sun H."/>
            <person name="LaButti K.M."/>
            <person name="Schmutz J."/>
            <person name="Jabbour D."/>
            <person name="Luo H."/>
            <person name="Baker S.E."/>
            <person name="Pisabarro A.G."/>
            <person name="Walton J.D."/>
            <person name="Blanchette R.A."/>
            <person name="Henrissat B."/>
            <person name="Martin F."/>
            <person name="Cullen D."/>
            <person name="Hibbett D.S."/>
            <person name="Grigoriev I.V."/>
        </authorList>
    </citation>
    <scope>NUCLEOTIDE SEQUENCE [LARGE SCALE GENOMIC DNA]</scope>
    <source>
        <strain evidence="3">MUCL 33604</strain>
    </source>
</reference>
<proteinExistence type="predicted"/>
<keyword evidence="3" id="KW-1185">Reference proteome</keyword>
<dbReference type="AlphaFoldDB" id="A0A067PKK9"/>
<feature type="compositionally biased region" description="Pro residues" evidence="1">
    <location>
        <begin position="8"/>
        <end position="17"/>
    </location>
</feature>
<dbReference type="HOGENOM" id="CLU_1611004_0_0_1"/>
<protein>
    <submittedName>
        <fullName evidence="2">Uncharacterized protein</fullName>
    </submittedName>
</protein>
<organism evidence="2 3">
    <name type="scientific">Jaapia argillacea MUCL 33604</name>
    <dbReference type="NCBI Taxonomy" id="933084"/>
    <lineage>
        <taxon>Eukaryota</taxon>
        <taxon>Fungi</taxon>
        <taxon>Dikarya</taxon>
        <taxon>Basidiomycota</taxon>
        <taxon>Agaricomycotina</taxon>
        <taxon>Agaricomycetes</taxon>
        <taxon>Agaricomycetidae</taxon>
        <taxon>Jaapiales</taxon>
        <taxon>Jaapiaceae</taxon>
        <taxon>Jaapia</taxon>
    </lineage>
</organism>
<evidence type="ECO:0000313" key="2">
    <source>
        <dbReference type="EMBL" id="KDQ55369.1"/>
    </source>
</evidence>